<evidence type="ECO:0000256" key="10">
    <source>
        <dbReference type="ARBA" id="ARBA00022832"/>
    </source>
</evidence>
<keyword evidence="18 27" id="KW-0275">Fatty acid biosynthesis</keyword>
<evidence type="ECO:0000256" key="2">
    <source>
        <dbReference type="ARBA" id="ARBA00004477"/>
    </source>
</evidence>
<feature type="binding site" description="axial binding residue" evidence="29">
    <location>
        <position position="82"/>
    </location>
    <ligand>
        <name>heme</name>
        <dbReference type="ChEBI" id="CHEBI:30413"/>
    </ligand>
    <ligandPart>
        <name>Fe</name>
        <dbReference type="ChEBI" id="CHEBI:18248"/>
    </ligandPart>
</feature>
<comment type="function">
    <text evidence="24">Catalyzes the hydroxylation of free fatty acids at the C-2 position to produce 2-hydroxy fatty acids, which are building blocks of sphingolipids and glycosphingolipids common in neural tissue and epidermis. FA2H is stereospecific for the production of (R)-2-hydroxy fatty acids. Plays an essential role in the synthesis of galactosphingolipids of the myelin sheath. Responsible for the synthesis of sphingolipids and glycosphingolipids involved in the formation of epidermal lamellar bodies critical for skin permeability barrier. Participates in the synthesis of glycosphingolipids and a fraction of type II wax diesters in sebaceous gland, specifically regulating hair follicle homeostasis. Involved in the synthesis of sphingolipids of plasma membrane rafts, controlling lipid raft mobility and trafficking of raft-associated proteins.</text>
</comment>
<feature type="binding site" evidence="28">
    <location>
        <position position="331"/>
    </location>
    <ligand>
        <name>Zn(2+)</name>
        <dbReference type="ChEBI" id="CHEBI:29105"/>
        <label>1</label>
    </ligand>
</feature>
<evidence type="ECO:0000256" key="3">
    <source>
        <dbReference type="ARBA" id="ARBA00004872"/>
    </source>
</evidence>
<evidence type="ECO:0000256" key="23">
    <source>
        <dbReference type="ARBA" id="ARBA00053017"/>
    </source>
</evidence>
<comment type="cofactor">
    <cofactor evidence="27 28">
        <name>Zn(2+)</name>
        <dbReference type="ChEBI" id="CHEBI:29105"/>
    </cofactor>
    <text evidence="27 28">Binds 2 Zn(2+) ions per subunit that likely form a catalytic dimetal center.</text>
</comment>
<evidence type="ECO:0000256" key="1">
    <source>
        <dbReference type="ARBA" id="ARBA00004154"/>
    </source>
</evidence>
<dbReference type="InterPro" id="IPR001199">
    <property type="entry name" value="Cyt_B5-like_heme/steroid-bd"/>
</dbReference>
<dbReference type="Ensembl" id="ENSSMRT00000002187.1">
    <property type="protein sequence ID" value="ENSSMRP00000001821.1"/>
    <property type="gene ID" value="ENSSMRG00000001589.1"/>
</dbReference>
<feature type="binding site" evidence="28">
    <location>
        <position position="255"/>
    </location>
    <ligand>
        <name>Zn(2+)</name>
        <dbReference type="ChEBI" id="CHEBI:29105"/>
        <label>1</label>
    </ligand>
</feature>
<dbReference type="GO" id="GO:0032287">
    <property type="term" value="P:peripheral nervous system myelin maintenance"/>
    <property type="evidence" value="ECO:0007669"/>
    <property type="project" value="Ensembl"/>
</dbReference>
<dbReference type="GO" id="GO:0005789">
    <property type="term" value="C:endoplasmic reticulum membrane"/>
    <property type="evidence" value="ECO:0007669"/>
    <property type="project" value="UniProtKB-SubCell"/>
</dbReference>
<evidence type="ECO:0000256" key="16">
    <source>
        <dbReference type="ARBA" id="ARBA00023098"/>
    </source>
</evidence>
<evidence type="ECO:0000256" key="26">
    <source>
        <dbReference type="ARBA" id="ARBA00069158"/>
    </source>
</evidence>
<dbReference type="GO" id="GO:0061436">
    <property type="term" value="P:establishment of skin barrier"/>
    <property type="evidence" value="ECO:0007669"/>
    <property type="project" value="Ensembl"/>
</dbReference>
<keyword evidence="6 29" id="KW-0349">Heme</keyword>
<evidence type="ECO:0000256" key="17">
    <source>
        <dbReference type="ARBA" id="ARBA00023136"/>
    </source>
</evidence>
<evidence type="ECO:0000256" key="30">
    <source>
        <dbReference type="SAM" id="MobiDB-lite"/>
    </source>
</evidence>
<dbReference type="GeneTree" id="ENSGT00390000002142"/>
<comment type="similarity">
    <text evidence="4 27">Belongs to the sterol desaturase family. SCS7 subfamily.</text>
</comment>
<dbReference type="PANTHER" id="PTHR12863:SF1">
    <property type="entry name" value="FATTY ACID 2-HYDROXYLASE"/>
    <property type="match status" value="1"/>
</dbReference>
<dbReference type="InterPro" id="IPR018506">
    <property type="entry name" value="Cyt_B5_heme-BS"/>
</dbReference>
<keyword evidence="11 28" id="KW-0862">Zinc</keyword>
<evidence type="ECO:0000256" key="28">
    <source>
        <dbReference type="PIRSR" id="PIRSR005149-1"/>
    </source>
</evidence>
<evidence type="ECO:0000256" key="15">
    <source>
        <dbReference type="ARBA" id="ARBA00023004"/>
    </source>
</evidence>
<evidence type="ECO:0000256" key="19">
    <source>
        <dbReference type="ARBA" id="ARBA00050698"/>
    </source>
</evidence>
<dbReference type="GO" id="GO:0020037">
    <property type="term" value="F:heme binding"/>
    <property type="evidence" value="ECO:0007669"/>
    <property type="project" value="InterPro"/>
</dbReference>
<evidence type="ECO:0000256" key="12">
    <source>
        <dbReference type="ARBA" id="ARBA00022848"/>
    </source>
</evidence>
<dbReference type="Pfam" id="PF04116">
    <property type="entry name" value="FA_hydroxylase"/>
    <property type="match status" value="1"/>
</dbReference>
<evidence type="ECO:0000256" key="20">
    <source>
        <dbReference type="ARBA" id="ARBA00051519"/>
    </source>
</evidence>
<keyword evidence="16 27" id="KW-0443">Lipid metabolism</keyword>
<feature type="region of interest" description="Disordered" evidence="30">
    <location>
        <begin position="1"/>
        <end position="20"/>
    </location>
</feature>
<dbReference type="GO" id="GO:0120521">
    <property type="term" value="F:4-hydroxysphinganine ceramide fatty acyl 2-hydroxylase activity"/>
    <property type="evidence" value="ECO:0007669"/>
    <property type="project" value="Ensembl"/>
</dbReference>
<evidence type="ECO:0000313" key="33">
    <source>
        <dbReference type="Ensembl" id="ENSSMRP00000001821.1"/>
    </source>
</evidence>
<evidence type="ECO:0000313" key="34">
    <source>
        <dbReference type="Proteomes" id="UP000694421"/>
    </source>
</evidence>
<keyword evidence="13 31" id="KW-1133">Transmembrane helix</keyword>
<feature type="binding site" evidence="28">
    <location>
        <position position="356"/>
    </location>
    <ligand>
        <name>Zn(2+)</name>
        <dbReference type="ChEBI" id="CHEBI:29105"/>
        <label>1</label>
    </ligand>
</feature>
<dbReference type="OMA" id="WTIIEYV"/>
<dbReference type="GO" id="GO:0032286">
    <property type="term" value="P:central nervous system myelin maintenance"/>
    <property type="evidence" value="ECO:0007669"/>
    <property type="project" value="Ensembl"/>
</dbReference>
<evidence type="ECO:0000256" key="6">
    <source>
        <dbReference type="ARBA" id="ARBA00022617"/>
    </source>
</evidence>
<reference evidence="33" key="2">
    <citation type="submission" date="2025-09" db="UniProtKB">
        <authorList>
            <consortium name="Ensembl"/>
        </authorList>
    </citation>
    <scope>IDENTIFICATION</scope>
</reference>
<dbReference type="InterPro" id="IPR006694">
    <property type="entry name" value="Fatty_acid_hydroxylase"/>
</dbReference>
<evidence type="ECO:0000256" key="11">
    <source>
        <dbReference type="ARBA" id="ARBA00022833"/>
    </source>
</evidence>
<dbReference type="GO" id="GO:0005506">
    <property type="term" value="F:iron ion binding"/>
    <property type="evidence" value="ECO:0007669"/>
    <property type="project" value="UniProtKB-UniRule"/>
</dbReference>
<feature type="transmembrane region" description="Helical" evidence="31">
    <location>
        <begin position="310"/>
        <end position="327"/>
    </location>
</feature>
<dbReference type="PROSITE" id="PS00191">
    <property type="entry name" value="CYTOCHROME_B5_1"/>
    <property type="match status" value="1"/>
</dbReference>
<dbReference type="SMART" id="SM01117">
    <property type="entry name" value="Cyt-b5"/>
    <property type="match status" value="1"/>
</dbReference>
<feature type="transmembrane region" description="Helical" evidence="31">
    <location>
        <begin position="184"/>
        <end position="208"/>
    </location>
</feature>
<dbReference type="InterPro" id="IPR036400">
    <property type="entry name" value="Cyt_B5-like_heme/steroid_sf"/>
</dbReference>
<comment type="catalytic activity">
    <reaction evidence="19">
        <text>docosanoate + 2 Fe(II)-[cytochrome b5] + O2 + 2 H(+) = 2-hydroxydocosanoate + 2 Fe(III)-[cytochrome b5] + H2O</text>
        <dbReference type="Rhea" id="RHEA:39819"/>
        <dbReference type="Rhea" id="RHEA-COMP:10438"/>
        <dbReference type="Rhea" id="RHEA-COMP:10439"/>
        <dbReference type="ChEBI" id="CHEBI:15377"/>
        <dbReference type="ChEBI" id="CHEBI:15378"/>
        <dbReference type="ChEBI" id="CHEBI:15379"/>
        <dbReference type="ChEBI" id="CHEBI:23858"/>
        <dbReference type="ChEBI" id="CHEBI:29033"/>
        <dbReference type="ChEBI" id="CHEBI:29034"/>
        <dbReference type="ChEBI" id="CHEBI:76722"/>
    </reaction>
    <physiologicalReaction direction="left-to-right" evidence="19">
        <dbReference type="Rhea" id="RHEA:39820"/>
    </physiologicalReaction>
</comment>
<comment type="function">
    <text evidence="27">Catalyzes stereospecific hydroxylation of free fatty acids at the C-2 position to produce (R)-2-hydroxy fatty acids, which are building blocks of sphingolipids and glycosphingolipids common in neural tissue and epidermis. Plays an essential role in the synthesis of galactosphingolipids of the myelin sheath. Responsible for the synthesis of sphingolipids and glycosphingolipids involved in the formation of epidermal lamellar bodies critical for skin permeability barrier. Participates in the synthesis of glycosphingolipids and a fraction of type II wax diesters in sebaceous gland, specifically regulating hair follicle homeostasis. Involved in the synthesis of sphingolipids of plasma membrane rafts, controlling lipid raft mobility and trafficking of raft-associated proteins.</text>
</comment>
<evidence type="ECO:0000256" key="22">
    <source>
        <dbReference type="ARBA" id="ARBA00052862"/>
    </source>
</evidence>
<comment type="catalytic activity">
    <reaction evidence="21">
        <text>octadecanoate + 2 Fe(II)-[cytochrome b5] + O2 + 2 H(+) = (R)-2-hydroxyoctadecanoate + 2 Fe(III)-[cytochrome b5] + H2O</text>
        <dbReference type="Rhea" id="RHEA:39815"/>
        <dbReference type="Rhea" id="RHEA-COMP:10438"/>
        <dbReference type="Rhea" id="RHEA-COMP:10439"/>
        <dbReference type="ChEBI" id="CHEBI:15377"/>
        <dbReference type="ChEBI" id="CHEBI:15378"/>
        <dbReference type="ChEBI" id="CHEBI:15379"/>
        <dbReference type="ChEBI" id="CHEBI:25629"/>
        <dbReference type="ChEBI" id="CHEBI:29033"/>
        <dbReference type="ChEBI" id="CHEBI:29034"/>
        <dbReference type="ChEBI" id="CHEBI:57562"/>
    </reaction>
    <physiologicalReaction direction="left-to-right" evidence="21">
        <dbReference type="Rhea" id="RHEA:39816"/>
    </physiologicalReaction>
</comment>
<feature type="transmembrane region" description="Helical" evidence="31">
    <location>
        <begin position="229"/>
        <end position="250"/>
    </location>
</feature>
<evidence type="ECO:0000259" key="32">
    <source>
        <dbReference type="PROSITE" id="PS50255"/>
    </source>
</evidence>
<feature type="region of interest" description="Disordered" evidence="30">
    <location>
        <begin position="103"/>
        <end position="127"/>
    </location>
</feature>
<accession>A0A8D0B393</accession>
<dbReference type="PANTHER" id="PTHR12863">
    <property type="entry name" value="FATTY ACID HYDROXYLASE"/>
    <property type="match status" value="1"/>
</dbReference>
<dbReference type="Gene3D" id="3.10.120.10">
    <property type="entry name" value="Cytochrome b5-like heme/steroid binding domain"/>
    <property type="match status" value="1"/>
</dbReference>
<evidence type="ECO:0000256" key="24">
    <source>
        <dbReference type="ARBA" id="ARBA00054885"/>
    </source>
</evidence>
<sequence length="388" mass="43800">MGLPAAAAATAAPPSSPGTPAGAFSLSEVRRRCAEGACLVLRGRRLYDLSPFVPLHPGGQQLLQQRAGTDVSAALDGPPHRHSANARRWLEQYYLGEVEDAEEPGRAQDCPLEQSSTSPPAGDKEDDINYKAVDVTQDLVDWQKPLLWQVGHLGEKYAEWVHQPVNRHIRLFHSDLLESLSKTAWYVVCIVWMPVVLYSSWSCYTTLAQGDTRLFSTFTTAYSIPVHKYCFPLFFAVGMFTWSLIEYIIHRFIFHMTPPADSYFLITMHFLLHGQHHKAPFDETRLVFPPVPASLAIVLFYITVRLLFPAAIAVSLFAGGLFGYVVYDMMHYYLHYGSPEKGSYLYGLKATHVKHHFEHQNAGFGISSRFWDHPFQTLIPEETPKKDD</sequence>
<keyword evidence="7 31" id="KW-0812">Transmembrane</keyword>
<evidence type="ECO:0000256" key="13">
    <source>
        <dbReference type="ARBA" id="ARBA00022989"/>
    </source>
</evidence>
<evidence type="ECO:0000256" key="31">
    <source>
        <dbReference type="SAM" id="Phobius"/>
    </source>
</evidence>
<feature type="transmembrane region" description="Helical" evidence="31">
    <location>
        <begin position="256"/>
        <end position="274"/>
    </location>
</feature>
<keyword evidence="17 27" id="KW-0472">Membrane</keyword>
<comment type="cofactor">
    <cofactor evidence="29">
        <name>Fe cation</name>
        <dbReference type="ChEBI" id="CHEBI:24875"/>
    </cofactor>
</comment>
<dbReference type="PIRSF" id="PIRSF005149">
    <property type="entry name" value="IPC-B_HD"/>
    <property type="match status" value="1"/>
</dbReference>
<evidence type="ECO:0000256" key="21">
    <source>
        <dbReference type="ARBA" id="ARBA00051625"/>
    </source>
</evidence>
<comment type="pathway">
    <text evidence="25">Sphingolipid metabolism; galactosylceramide biosynthesis.</text>
</comment>
<feature type="binding site" evidence="28">
    <location>
        <position position="273"/>
    </location>
    <ligand>
        <name>Zn(2+)</name>
        <dbReference type="ChEBI" id="CHEBI:29105"/>
        <label>1</label>
    </ligand>
</feature>
<comment type="catalytic activity">
    <reaction evidence="22">
        <text>hexadecanoate + 2 Fe(II)-[cytochrome b5] + O2 + 2 H(+) = (R)-2-hydroxyhexadecanoate + 2 Fe(III)-[cytochrome b5] + H2O</text>
        <dbReference type="Rhea" id="RHEA:38551"/>
        <dbReference type="Rhea" id="RHEA-COMP:10438"/>
        <dbReference type="Rhea" id="RHEA-COMP:10439"/>
        <dbReference type="ChEBI" id="CHEBI:7896"/>
        <dbReference type="ChEBI" id="CHEBI:15377"/>
        <dbReference type="ChEBI" id="CHEBI:15378"/>
        <dbReference type="ChEBI" id="CHEBI:15379"/>
        <dbReference type="ChEBI" id="CHEBI:29033"/>
        <dbReference type="ChEBI" id="CHEBI:29034"/>
        <dbReference type="ChEBI" id="CHEBI:75927"/>
    </reaction>
    <physiologicalReaction direction="left-to-right" evidence="22">
        <dbReference type="Rhea" id="RHEA:38552"/>
    </physiologicalReaction>
</comment>
<feature type="binding site" description="axial binding residue" evidence="29">
    <location>
        <position position="56"/>
    </location>
    <ligand>
        <name>heme</name>
        <dbReference type="ChEBI" id="CHEBI:30413"/>
    </ligand>
    <ligandPart>
        <name>Fe</name>
        <dbReference type="ChEBI" id="CHEBI:18248"/>
    </ligandPart>
</feature>
<feature type="transmembrane region" description="Helical" evidence="31">
    <location>
        <begin position="286"/>
        <end position="304"/>
    </location>
</feature>
<keyword evidence="10 27" id="KW-0276">Fatty acid metabolism</keyword>
<dbReference type="GO" id="GO:0006633">
    <property type="term" value="P:fatty acid biosynthetic process"/>
    <property type="evidence" value="ECO:0007669"/>
    <property type="project" value="UniProtKB-KW"/>
</dbReference>
<reference evidence="33" key="1">
    <citation type="submission" date="2025-08" db="UniProtKB">
        <authorList>
            <consortium name="Ensembl"/>
        </authorList>
    </citation>
    <scope>IDENTIFICATION</scope>
</reference>
<feature type="binding site" evidence="28">
    <location>
        <position position="276"/>
    </location>
    <ligand>
        <name>Zn(2+)</name>
        <dbReference type="ChEBI" id="CHEBI:29105"/>
        <label>1</label>
    </ligand>
</feature>
<proteinExistence type="inferred from homology"/>
<dbReference type="GO" id="GO:0044857">
    <property type="term" value="P:plasma membrane raft organization"/>
    <property type="evidence" value="ECO:0007669"/>
    <property type="project" value="Ensembl"/>
</dbReference>
<evidence type="ECO:0000256" key="5">
    <source>
        <dbReference type="ARBA" id="ARBA00022516"/>
    </source>
</evidence>
<feature type="domain" description="Cytochrome b5 heme-binding" evidence="32">
    <location>
        <begin position="39"/>
        <end position="99"/>
    </location>
</feature>
<keyword evidence="14 27" id="KW-0560">Oxidoreductase</keyword>
<keyword evidence="34" id="KW-1185">Reference proteome</keyword>
<dbReference type="PRINTS" id="PR00363">
    <property type="entry name" value="CYTOCHROMEB5"/>
</dbReference>
<name>A0A8D0B393_SALMN</name>
<dbReference type="GO" id="GO:1904697">
    <property type="term" value="P:regulation of acinar cell proliferation"/>
    <property type="evidence" value="ECO:0007669"/>
    <property type="project" value="Ensembl"/>
</dbReference>
<evidence type="ECO:0000256" key="14">
    <source>
        <dbReference type="ARBA" id="ARBA00023002"/>
    </source>
</evidence>
<dbReference type="Pfam" id="PF00173">
    <property type="entry name" value="Cyt-b5"/>
    <property type="match status" value="1"/>
</dbReference>
<comment type="catalytic activity">
    <reaction evidence="20">
        <text>a 1,2-saturated fatty acid + 2 Fe(II)-[cytochrome b5] + O2 + 2 H(+) = a (R)-2-hydroxy fatty acid + 2 Fe(III)-[cytochrome b5] + H2O</text>
        <dbReference type="Rhea" id="RHEA:38855"/>
        <dbReference type="Rhea" id="RHEA-COMP:10438"/>
        <dbReference type="Rhea" id="RHEA-COMP:10439"/>
        <dbReference type="ChEBI" id="CHEBI:15377"/>
        <dbReference type="ChEBI" id="CHEBI:15378"/>
        <dbReference type="ChEBI" id="CHEBI:15379"/>
        <dbReference type="ChEBI" id="CHEBI:29033"/>
        <dbReference type="ChEBI" id="CHEBI:29034"/>
        <dbReference type="ChEBI" id="CHEBI:76177"/>
        <dbReference type="ChEBI" id="CHEBI:83955"/>
    </reaction>
    <physiologicalReaction direction="left-to-right" evidence="20">
        <dbReference type="Rhea" id="RHEA:38856"/>
    </physiologicalReaction>
</comment>
<dbReference type="GO" id="GO:0006679">
    <property type="term" value="P:glucosylceramide biosynthetic process"/>
    <property type="evidence" value="ECO:0007669"/>
    <property type="project" value="Ensembl"/>
</dbReference>
<dbReference type="Proteomes" id="UP000694421">
    <property type="component" value="Unplaced"/>
</dbReference>
<keyword evidence="8 27" id="KW-0479">Metal-binding</keyword>
<comment type="catalytic activity">
    <reaction evidence="23">
        <text>tetracosanoate + 2 Fe(II)-[cytochrome b5] + O2 + 2 H(+) = (R)-2-hydroxytetracosanoate + 2 Fe(III)-[cytochrome b5] + H2O</text>
        <dbReference type="Rhea" id="RHEA:38559"/>
        <dbReference type="Rhea" id="RHEA-COMP:10438"/>
        <dbReference type="Rhea" id="RHEA-COMP:10439"/>
        <dbReference type="ChEBI" id="CHEBI:15377"/>
        <dbReference type="ChEBI" id="CHEBI:15378"/>
        <dbReference type="ChEBI" id="CHEBI:15379"/>
        <dbReference type="ChEBI" id="CHEBI:29033"/>
        <dbReference type="ChEBI" id="CHEBI:29034"/>
        <dbReference type="ChEBI" id="CHEBI:31014"/>
        <dbReference type="ChEBI" id="CHEBI:75935"/>
    </reaction>
    <physiologicalReaction direction="left-to-right" evidence="23">
        <dbReference type="Rhea" id="RHEA:38560"/>
    </physiologicalReaction>
</comment>
<dbReference type="GO" id="GO:0006682">
    <property type="term" value="P:galactosylceramide biosynthetic process"/>
    <property type="evidence" value="ECO:0007669"/>
    <property type="project" value="Ensembl"/>
</dbReference>
<dbReference type="FunFam" id="3.10.120.10:FF:000011">
    <property type="entry name" value="Fatty acid 2-hydroxylase"/>
    <property type="match status" value="1"/>
</dbReference>
<protein>
    <recommendedName>
        <fullName evidence="26 27">Fatty acid 2-hydroxylase</fullName>
        <ecNumber evidence="27">1.-.-.-</ecNumber>
    </recommendedName>
</protein>
<dbReference type="EC" id="1.-.-.-" evidence="27"/>
<feature type="binding site" evidence="28">
    <location>
        <position position="335"/>
    </location>
    <ligand>
        <name>Zn(2+)</name>
        <dbReference type="ChEBI" id="CHEBI:29105"/>
        <label>1</label>
    </ligand>
</feature>
<dbReference type="GO" id="GO:1904002">
    <property type="term" value="P:regulation of sebum secreting cell proliferation"/>
    <property type="evidence" value="ECO:0007669"/>
    <property type="project" value="Ensembl"/>
</dbReference>
<keyword evidence="9 27" id="KW-0256">Endoplasmic reticulum</keyword>
<evidence type="ECO:0000256" key="7">
    <source>
        <dbReference type="ARBA" id="ARBA00022692"/>
    </source>
</evidence>
<dbReference type="GO" id="GO:0030258">
    <property type="term" value="P:lipid modification"/>
    <property type="evidence" value="ECO:0007669"/>
    <property type="project" value="Ensembl"/>
</dbReference>
<evidence type="ECO:0000256" key="4">
    <source>
        <dbReference type="ARBA" id="ARBA00005747"/>
    </source>
</evidence>
<evidence type="ECO:0000256" key="25">
    <source>
        <dbReference type="ARBA" id="ARBA00060649"/>
    </source>
</evidence>
<dbReference type="InterPro" id="IPR014430">
    <property type="entry name" value="Scs7"/>
</dbReference>
<feature type="binding site" evidence="28">
    <location>
        <position position="277"/>
    </location>
    <ligand>
        <name>Zn(2+)</name>
        <dbReference type="ChEBI" id="CHEBI:29105"/>
        <label>1</label>
    </ligand>
</feature>
<feature type="binding site" evidence="28">
    <location>
        <position position="352"/>
    </location>
    <ligand>
        <name>Zn(2+)</name>
        <dbReference type="ChEBI" id="CHEBI:29105"/>
        <label>1</label>
    </ligand>
</feature>
<organism evidence="33 34">
    <name type="scientific">Salvator merianae</name>
    <name type="common">Argentine black and white tegu</name>
    <name type="synonym">Tupinambis merianae</name>
    <dbReference type="NCBI Taxonomy" id="96440"/>
    <lineage>
        <taxon>Eukaryota</taxon>
        <taxon>Metazoa</taxon>
        <taxon>Chordata</taxon>
        <taxon>Craniata</taxon>
        <taxon>Vertebrata</taxon>
        <taxon>Euteleostomi</taxon>
        <taxon>Lepidosauria</taxon>
        <taxon>Squamata</taxon>
        <taxon>Bifurcata</taxon>
        <taxon>Unidentata</taxon>
        <taxon>Episquamata</taxon>
        <taxon>Laterata</taxon>
        <taxon>Teiioidea</taxon>
        <taxon>Teiidae</taxon>
        <taxon>Salvator</taxon>
    </lineage>
</organism>
<evidence type="ECO:0000256" key="18">
    <source>
        <dbReference type="ARBA" id="ARBA00023160"/>
    </source>
</evidence>
<comment type="pathway">
    <text evidence="3">Lipid metabolism; fatty acid metabolism.</text>
</comment>
<evidence type="ECO:0000256" key="9">
    <source>
        <dbReference type="ARBA" id="ARBA00022824"/>
    </source>
</evidence>
<evidence type="ECO:0000256" key="27">
    <source>
        <dbReference type="PIRNR" id="PIRNR005149"/>
    </source>
</evidence>
<feature type="binding site" evidence="28">
    <location>
        <position position="355"/>
    </location>
    <ligand>
        <name>Zn(2+)</name>
        <dbReference type="ChEBI" id="CHEBI:29105"/>
        <label>1</label>
    </ligand>
</feature>
<feature type="binding site" evidence="28">
    <location>
        <position position="250"/>
    </location>
    <ligand>
        <name>Zn(2+)</name>
        <dbReference type="ChEBI" id="CHEBI:29105"/>
        <label>1</label>
    </ligand>
</feature>
<keyword evidence="5 27" id="KW-0444">Lipid biosynthesis</keyword>
<comment type="subcellular location">
    <subcellularLocation>
        <location evidence="2">Endoplasmic reticulum membrane</location>
        <topology evidence="2">Multi-pass membrane protein</topology>
    </subcellularLocation>
    <subcellularLocation>
        <location evidence="1">Microsome membrane</location>
        <topology evidence="1">Multi-pass membrane protein</topology>
    </subcellularLocation>
</comment>
<dbReference type="SUPFAM" id="SSF55856">
    <property type="entry name" value="Cytochrome b5-like heme/steroid binding domain"/>
    <property type="match status" value="1"/>
</dbReference>
<dbReference type="PROSITE" id="PS50255">
    <property type="entry name" value="CYTOCHROME_B5_2"/>
    <property type="match status" value="1"/>
</dbReference>
<dbReference type="AlphaFoldDB" id="A0A8D0B393"/>
<keyword evidence="12" id="KW-0492">Microsome</keyword>
<keyword evidence="15 27" id="KW-0408">Iron</keyword>
<dbReference type="GO" id="GO:0120520">
    <property type="term" value="F:free fatty acid 2-hydroxylase activity"/>
    <property type="evidence" value="ECO:0007669"/>
    <property type="project" value="Ensembl"/>
</dbReference>
<evidence type="ECO:0000256" key="29">
    <source>
        <dbReference type="PIRSR" id="PIRSR005149-50"/>
    </source>
</evidence>
<evidence type="ECO:0000256" key="8">
    <source>
        <dbReference type="ARBA" id="ARBA00022723"/>
    </source>
</evidence>